<dbReference type="AlphaFoldDB" id="K0ICD1"/>
<dbReference type="Pfam" id="PF03966">
    <property type="entry name" value="Trm112p"/>
    <property type="match status" value="1"/>
</dbReference>
<dbReference type="KEGG" id="nga:Ngar_c21050"/>
<dbReference type="InterPro" id="IPR005651">
    <property type="entry name" value="Trm112-like"/>
</dbReference>
<dbReference type="STRING" id="1237085.Ngar_c21050"/>
<dbReference type="HOGENOM" id="CLU_155659_4_3_2"/>
<dbReference type="OrthoDB" id="6467at2157"/>
<protein>
    <submittedName>
        <fullName evidence="1">Uncharacterized protein family UPF0434/Trm112</fullName>
    </submittedName>
</protein>
<dbReference type="InParanoid" id="K0ICD1"/>
<dbReference type="EMBL" id="CP002408">
    <property type="protein sequence ID" value="AFU59036.1"/>
    <property type="molecule type" value="Genomic_DNA"/>
</dbReference>
<sequence>MKKSMLDILACPIDKHYPLELFEIVSEGQTVKEGVLFCTKCSRYYPIIDEIPVMLPDELREKDKNRDLDFLKKWQSKIPDKVIKQGNPWHL</sequence>
<dbReference type="BioCyc" id="CNIT1237085:G1324-2103-MONOMER"/>
<reference evidence="1 2" key="1">
    <citation type="journal article" date="2012" name="Environ. Microbiol.">
        <title>The genome of the ammonia-oxidizing Candidatus Nitrososphaera gargensis: insights into metabolic versatility and environmental adaptations.</title>
        <authorList>
            <person name="Spang A."/>
            <person name="Poehlein A."/>
            <person name="Offre P."/>
            <person name="Zumbragel S."/>
            <person name="Haider S."/>
            <person name="Rychlik N."/>
            <person name="Nowka B."/>
            <person name="Schmeisser C."/>
            <person name="Lebedeva E.V."/>
            <person name="Rattei T."/>
            <person name="Bohm C."/>
            <person name="Schmid M."/>
            <person name="Galushko A."/>
            <person name="Hatzenpichler R."/>
            <person name="Weinmaier T."/>
            <person name="Daniel R."/>
            <person name="Schleper C."/>
            <person name="Spieck E."/>
            <person name="Streit W."/>
            <person name="Wagner M."/>
        </authorList>
    </citation>
    <scope>NUCLEOTIDE SEQUENCE [LARGE SCALE GENOMIC DNA]</scope>
    <source>
        <strain evidence="2">Ga9.2</strain>
    </source>
</reference>
<keyword evidence="2" id="KW-1185">Reference proteome</keyword>
<proteinExistence type="predicted"/>
<dbReference type="Gene3D" id="2.20.25.10">
    <property type="match status" value="1"/>
</dbReference>
<dbReference type="SUPFAM" id="SSF158997">
    <property type="entry name" value="Trm112p-like"/>
    <property type="match status" value="1"/>
</dbReference>
<gene>
    <name evidence="1" type="ordered locus">Ngar_c21050</name>
</gene>
<dbReference type="GeneID" id="13795968"/>
<organism evidence="1 2">
    <name type="scientific">Nitrososphaera gargensis (strain Ga9.2)</name>
    <dbReference type="NCBI Taxonomy" id="1237085"/>
    <lineage>
        <taxon>Archaea</taxon>
        <taxon>Nitrososphaerota</taxon>
        <taxon>Nitrososphaeria</taxon>
        <taxon>Nitrososphaerales</taxon>
        <taxon>Nitrososphaeraceae</taxon>
        <taxon>Nitrososphaera</taxon>
    </lineage>
</organism>
<dbReference type="RefSeq" id="WP_015019571.1">
    <property type="nucleotide sequence ID" value="NC_018719.1"/>
</dbReference>
<accession>K0ICD1</accession>
<name>K0ICD1_NITGG</name>
<evidence type="ECO:0000313" key="1">
    <source>
        <dbReference type="EMBL" id="AFU59036.1"/>
    </source>
</evidence>
<dbReference type="Proteomes" id="UP000008037">
    <property type="component" value="Chromosome"/>
</dbReference>
<evidence type="ECO:0000313" key="2">
    <source>
        <dbReference type="Proteomes" id="UP000008037"/>
    </source>
</evidence>